<dbReference type="InterPro" id="IPR000801">
    <property type="entry name" value="Esterase-like"/>
</dbReference>
<feature type="transmembrane region" description="Helical" evidence="1">
    <location>
        <begin position="39"/>
        <end position="60"/>
    </location>
</feature>
<dbReference type="Proteomes" id="UP000642284">
    <property type="component" value="Unassembled WGS sequence"/>
</dbReference>
<name>A0ABR7SGJ2_9ACTN</name>
<gene>
    <name evidence="2" type="ORF">H9Y04_14915</name>
</gene>
<dbReference type="Pfam" id="PF00756">
    <property type="entry name" value="Esterase"/>
    <property type="match status" value="1"/>
</dbReference>
<keyword evidence="3" id="KW-1185">Reference proteome</keyword>
<keyword evidence="1" id="KW-0812">Transmembrane</keyword>
<evidence type="ECO:0000313" key="3">
    <source>
        <dbReference type="Proteomes" id="UP000642284"/>
    </source>
</evidence>
<accession>A0ABR7SGJ2</accession>
<feature type="transmembrane region" description="Helical" evidence="1">
    <location>
        <begin position="6"/>
        <end position="27"/>
    </location>
</feature>
<dbReference type="SUPFAM" id="SSF53474">
    <property type="entry name" value="alpha/beta-Hydrolases"/>
    <property type="match status" value="1"/>
</dbReference>
<reference evidence="2 3" key="1">
    <citation type="submission" date="2020-08" db="EMBL/GenBank/DDBJ databases">
        <title>Genemic of Streptomyces polyaspartic.</title>
        <authorList>
            <person name="Liu W."/>
        </authorList>
    </citation>
    <scope>NUCLEOTIDE SEQUENCE [LARGE SCALE GENOMIC DNA]</scope>
    <source>
        <strain evidence="2 3">TRM66268-LWL</strain>
    </source>
</reference>
<dbReference type="PANTHER" id="PTHR48098">
    <property type="entry name" value="ENTEROCHELIN ESTERASE-RELATED"/>
    <property type="match status" value="1"/>
</dbReference>
<comment type="caution">
    <text evidence="2">The sequence shown here is derived from an EMBL/GenBank/DDBJ whole genome shotgun (WGS) entry which is preliminary data.</text>
</comment>
<dbReference type="EMBL" id="JACTVJ010000006">
    <property type="protein sequence ID" value="MBC9713860.1"/>
    <property type="molecule type" value="Genomic_DNA"/>
</dbReference>
<keyword evidence="1" id="KW-1133">Transmembrane helix</keyword>
<dbReference type="InterPro" id="IPR050583">
    <property type="entry name" value="Mycobacterial_A85_antigen"/>
</dbReference>
<protein>
    <submittedName>
        <fullName evidence="2">Esterase</fullName>
    </submittedName>
</protein>
<proteinExistence type="predicted"/>
<evidence type="ECO:0000313" key="2">
    <source>
        <dbReference type="EMBL" id="MBC9713860.1"/>
    </source>
</evidence>
<sequence length="373" mass="40452">MGLTSNKVLALAVLSAVALFVLTIVFWPRLARRGWRAVIGRIGLLFMTQVMLFASVGLVANKTFLFYGSWADLFGQEQTEGVVVDHSAGAAGARSLTVVGKQRVAVPGSKQPSVGGQIQRVVVRGDKSRINSPAYVYLPPEYFQAGNEKRTFPASVVLTGYPGNAKSLIKGLKYPTTAHRLAAQGESQPMILVMLRPTVAPPRDTECVDIPKGPQTETFLADDLPKAISGAYRVGEHARNWGVIGNSTGGYCALKLGLHHPDRFAASAGLSPYYKAAEDLTTGNLFHGDQKLRKRANLLWSLDHLPARNSSFLVTSSKKGEGNLKATREFIKKVKPPARVSSIILDSGGHNFTTWKREIAPTLEWMSGRLSAK</sequence>
<evidence type="ECO:0000256" key="1">
    <source>
        <dbReference type="SAM" id="Phobius"/>
    </source>
</evidence>
<keyword evidence="1" id="KW-0472">Membrane</keyword>
<dbReference type="PANTHER" id="PTHR48098:SF1">
    <property type="entry name" value="DIACYLGLYCEROL ACYLTRANSFERASE_MYCOLYLTRANSFERASE AG85A"/>
    <property type="match status" value="1"/>
</dbReference>
<dbReference type="RefSeq" id="WP_187814295.1">
    <property type="nucleotide sequence ID" value="NZ_JACTVJ010000006.1"/>
</dbReference>
<dbReference type="Gene3D" id="3.40.50.1820">
    <property type="entry name" value="alpha/beta hydrolase"/>
    <property type="match status" value="1"/>
</dbReference>
<organism evidence="2 3">
    <name type="scientific">Streptomyces polyasparticus</name>
    <dbReference type="NCBI Taxonomy" id="2767826"/>
    <lineage>
        <taxon>Bacteria</taxon>
        <taxon>Bacillati</taxon>
        <taxon>Actinomycetota</taxon>
        <taxon>Actinomycetes</taxon>
        <taxon>Kitasatosporales</taxon>
        <taxon>Streptomycetaceae</taxon>
        <taxon>Streptomyces</taxon>
    </lineage>
</organism>
<dbReference type="InterPro" id="IPR029058">
    <property type="entry name" value="AB_hydrolase_fold"/>
</dbReference>